<evidence type="ECO:0000313" key="1">
    <source>
        <dbReference type="EMBL" id="KAA5379392.1"/>
    </source>
</evidence>
<reference evidence="1 2" key="1">
    <citation type="journal article" date="2019" name="Nat. Med.">
        <title>A library of human gut bacterial isolates paired with longitudinal multiomics data enables mechanistic microbiome research.</title>
        <authorList>
            <person name="Poyet M."/>
            <person name="Groussin M."/>
            <person name="Gibbons S.M."/>
            <person name="Avila-Pacheco J."/>
            <person name="Jiang X."/>
            <person name="Kearney S.M."/>
            <person name="Perrotta A.R."/>
            <person name="Berdy B."/>
            <person name="Zhao S."/>
            <person name="Lieberman T.D."/>
            <person name="Swanson P.K."/>
            <person name="Smith M."/>
            <person name="Roesemann S."/>
            <person name="Alexander J.E."/>
            <person name="Rich S.A."/>
            <person name="Livny J."/>
            <person name="Vlamakis H."/>
            <person name="Clish C."/>
            <person name="Bullock K."/>
            <person name="Deik A."/>
            <person name="Scott J."/>
            <person name="Pierce K.A."/>
            <person name="Xavier R.J."/>
            <person name="Alm E.J."/>
        </authorList>
    </citation>
    <scope>NUCLEOTIDE SEQUENCE [LARGE SCALE GENOMIC DNA]</scope>
    <source>
        <strain evidence="1 2">BIOML-A5</strain>
    </source>
</reference>
<name>A0A5M5ZP65_9BACT</name>
<comment type="caution">
    <text evidence="1">The sequence shown here is derived from an EMBL/GenBank/DDBJ whole genome shotgun (WGS) entry which is preliminary data.</text>
</comment>
<dbReference type="Proteomes" id="UP000347681">
    <property type="component" value="Unassembled WGS sequence"/>
</dbReference>
<sequence length="138" mass="15580">MKTTYDDIIDLPHHVSKVHPQMSMYNRTAQFAPFAALTGHEDAIRETARQTYEDKELSESEAEILNRKLIYLILKKEEKPTVSVTYFVEDGRKIGGNYRTATGIIKRIDTDKGILEMAAGLSIPIGSIKDIDGECFED</sequence>
<accession>A0A5M5ZP65</accession>
<organism evidence="1 2">
    <name type="scientific">Phocaeicola dorei</name>
    <dbReference type="NCBI Taxonomy" id="357276"/>
    <lineage>
        <taxon>Bacteria</taxon>
        <taxon>Pseudomonadati</taxon>
        <taxon>Bacteroidota</taxon>
        <taxon>Bacteroidia</taxon>
        <taxon>Bacteroidales</taxon>
        <taxon>Bacteroidaceae</taxon>
        <taxon>Phocaeicola</taxon>
    </lineage>
</organism>
<dbReference type="EMBL" id="VVZB01000021">
    <property type="protein sequence ID" value="KAA5379392.1"/>
    <property type="molecule type" value="Genomic_DNA"/>
</dbReference>
<evidence type="ECO:0000313" key="2">
    <source>
        <dbReference type="Proteomes" id="UP000347681"/>
    </source>
</evidence>
<proteinExistence type="predicted"/>
<dbReference type="RefSeq" id="WP_149941260.1">
    <property type="nucleotide sequence ID" value="NZ_VVZB01000021.1"/>
</dbReference>
<gene>
    <name evidence="1" type="ORF">F2Y61_21150</name>
</gene>
<dbReference type="AlphaFoldDB" id="A0A5M5ZP65"/>
<protein>
    <submittedName>
        <fullName evidence="1">YolD-like family protein</fullName>
    </submittedName>
</protein>